<dbReference type="Proteomes" id="UP000198852">
    <property type="component" value="Unassembled WGS sequence"/>
</dbReference>
<protein>
    <submittedName>
        <fullName evidence="3">PucR C-terminal helix-turn-helix domain-containing protein</fullName>
    </submittedName>
</protein>
<evidence type="ECO:0000259" key="2">
    <source>
        <dbReference type="Pfam" id="PF13556"/>
    </source>
</evidence>
<reference evidence="4" key="1">
    <citation type="submission" date="2016-10" db="EMBL/GenBank/DDBJ databases">
        <authorList>
            <person name="Varghese N."/>
            <person name="Submissions S."/>
        </authorList>
    </citation>
    <scope>NUCLEOTIDE SEQUENCE [LARGE SCALE GENOMIC DNA]</scope>
    <source>
        <strain evidence="4">DSM 44771</strain>
    </source>
</reference>
<accession>A0A1I6SPD9</accession>
<dbReference type="AlphaFoldDB" id="A0A1I6SPD9"/>
<keyword evidence="4" id="KW-1185">Reference proteome</keyword>
<dbReference type="EMBL" id="FOZX01000005">
    <property type="protein sequence ID" value="SFS78823.1"/>
    <property type="molecule type" value="Genomic_DNA"/>
</dbReference>
<dbReference type="InterPro" id="IPR025736">
    <property type="entry name" value="PucR_C-HTH_dom"/>
</dbReference>
<dbReference type="InterPro" id="IPR012914">
    <property type="entry name" value="PucR_dom"/>
</dbReference>
<organism evidence="3 4">
    <name type="scientific">Saccharopolyspora flava</name>
    <dbReference type="NCBI Taxonomy" id="95161"/>
    <lineage>
        <taxon>Bacteria</taxon>
        <taxon>Bacillati</taxon>
        <taxon>Actinomycetota</taxon>
        <taxon>Actinomycetes</taxon>
        <taxon>Pseudonocardiales</taxon>
        <taxon>Pseudonocardiaceae</taxon>
        <taxon>Saccharopolyspora</taxon>
    </lineage>
</organism>
<dbReference type="Pfam" id="PF07905">
    <property type="entry name" value="PucR"/>
    <property type="match status" value="1"/>
</dbReference>
<sequence>MGAVVEEVAAPPTRVADVLGWAEGLRLVGRAVGLDRRVRWAQASDLPDPAPFLRGSELVLVAGLSLPDDAACERFVAALRPVEPAAIGYAVGVVHDVVPEALVRAANRIGVPVFEIPTSVPFILFTERLAQESMRVRERRENGHLLELVRAGRARPDAVLDRAPLFADADDLRVVGMSPEQVPALPPGGPLVADLVGASLLVSRDSAPAPGFPADLVCGVSGRGALADLPRLIGEALEAWELARRRSARTTAADLASLTALAQRLPESCLHPFREYLRRPIEVYDRRHGAGLRATLEELIRCDGSVTTCARNLFLHPNTVRKRLKRVHALTGKDPVVPVHLAELALALRG</sequence>
<dbReference type="PANTHER" id="PTHR33744:SF1">
    <property type="entry name" value="DNA-BINDING TRANSCRIPTIONAL ACTIVATOR ADER"/>
    <property type="match status" value="1"/>
</dbReference>
<evidence type="ECO:0000259" key="1">
    <source>
        <dbReference type="Pfam" id="PF07905"/>
    </source>
</evidence>
<evidence type="ECO:0000313" key="4">
    <source>
        <dbReference type="Proteomes" id="UP000198852"/>
    </source>
</evidence>
<gene>
    <name evidence="3" type="ORF">SAMN05660874_03288</name>
</gene>
<dbReference type="Pfam" id="PF13556">
    <property type="entry name" value="HTH_30"/>
    <property type="match status" value="1"/>
</dbReference>
<dbReference type="STRING" id="95161.SAMN05660874_03288"/>
<name>A0A1I6SPD9_9PSEU</name>
<evidence type="ECO:0000313" key="3">
    <source>
        <dbReference type="EMBL" id="SFS78823.1"/>
    </source>
</evidence>
<dbReference type="Gene3D" id="1.10.10.2840">
    <property type="entry name" value="PucR C-terminal helix-turn-helix domain"/>
    <property type="match status" value="1"/>
</dbReference>
<dbReference type="InterPro" id="IPR042070">
    <property type="entry name" value="PucR_C-HTH_sf"/>
</dbReference>
<dbReference type="RefSeq" id="WP_175548127.1">
    <property type="nucleotide sequence ID" value="NZ_FOZX01000005.1"/>
</dbReference>
<feature type="domain" description="Purine catabolism PurC-like" evidence="1">
    <location>
        <begin position="23"/>
        <end position="129"/>
    </location>
</feature>
<proteinExistence type="predicted"/>
<feature type="domain" description="PucR C-terminal helix-turn-helix" evidence="2">
    <location>
        <begin position="292"/>
        <end position="349"/>
    </location>
</feature>
<dbReference type="InterPro" id="IPR051448">
    <property type="entry name" value="CdaR-like_regulators"/>
</dbReference>
<dbReference type="PANTHER" id="PTHR33744">
    <property type="entry name" value="CARBOHYDRATE DIACID REGULATOR"/>
    <property type="match status" value="1"/>
</dbReference>